<evidence type="ECO:0000313" key="1">
    <source>
        <dbReference type="EMBL" id="GEK58982.1"/>
    </source>
</evidence>
<dbReference type="AlphaFoldDB" id="A0A510Y6J4"/>
<organism evidence="1 2">
    <name type="scientific">Marinococcus halophilus</name>
    <dbReference type="NCBI Taxonomy" id="1371"/>
    <lineage>
        <taxon>Bacteria</taxon>
        <taxon>Bacillati</taxon>
        <taxon>Bacillota</taxon>
        <taxon>Bacilli</taxon>
        <taxon>Bacillales</taxon>
        <taxon>Bacillaceae</taxon>
        <taxon>Marinococcus</taxon>
    </lineage>
</organism>
<reference evidence="1 2" key="1">
    <citation type="submission" date="2019-07" db="EMBL/GenBank/DDBJ databases">
        <title>Whole genome shotgun sequence of Marinococcus halophilus NBRC 102359.</title>
        <authorList>
            <person name="Hosoyama A."/>
            <person name="Uohara A."/>
            <person name="Ohji S."/>
            <person name="Ichikawa N."/>
        </authorList>
    </citation>
    <scope>NUCLEOTIDE SEQUENCE [LARGE SCALE GENOMIC DNA]</scope>
    <source>
        <strain evidence="1 2">NBRC 102359</strain>
    </source>
</reference>
<comment type="caution">
    <text evidence="1">The sequence shown here is derived from an EMBL/GenBank/DDBJ whole genome shotgun (WGS) entry which is preliminary data.</text>
</comment>
<protein>
    <submittedName>
        <fullName evidence="1">Uncharacterized protein</fullName>
    </submittedName>
</protein>
<dbReference type="Proteomes" id="UP000321051">
    <property type="component" value="Unassembled WGS sequence"/>
</dbReference>
<accession>A0A510Y6J4</accession>
<gene>
    <name evidence="1" type="ORF">MHA01_18870</name>
</gene>
<dbReference type="EMBL" id="BJUN01000009">
    <property type="protein sequence ID" value="GEK58982.1"/>
    <property type="molecule type" value="Genomic_DNA"/>
</dbReference>
<evidence type="ECO:0000313" key="2">
    <source>
        <dbReference type="Proteomes" id="UP000321051"/>
    </source>
</evidence>
<proteinExistence type="predicted"/>
<name>A0A510Y6J4_MARHA</name>
<sequence>MQLDTAVDPLLPVEIINTGSVIEHPPFYHDTFTFSSTHFYRDYDVRSCFQIISVQEEKYEQEKAPLTKSTAWAASGGFGFRQV</sequence>
<keyword evidence="2" id="KW-1185">Reference proteome</keyword>